<dbReference type="CDD" id="cd06170">
    <property type="entry name" value="LuxR_C_like"/>
    <property type="match status" value="1"/>
</dbReference>
<dbReference type="Proteomes" id="UP000185596">
    <property type="component" value="Unassembled WGS sequence"/>
</dbReference>
<dbReference type="SMART" id="SM00421">
    <property type="entry name" value="HTH_LUXR"/>
    <property type="match status" value="1"/>
</dbReference>
<keyword evidence="1" id="KW-0805">Transcription regulation</keyword>
<dbReference type="OrthoDB" id="3804692at2"/>
<dbReference type="InterPro" id="IPR016032">
    <property type="entry name" value="Sig_transdc_resp-reg_C-effctor"/>
</dbReference>
<name>A0A1Q8CQ60_9PSEU</name>
<dbReference type="PROSITE" id="PS50043">
    <property type="entry name" value="HTH_LUXR_2"/>
    <property type="match status" value="1"/>
</dbReference>
<dbReference type="PRINTS" id="PR00038">
    <property type="entry name" value="HTHLUXR"/>
</dbReference>
<accession>A0A1Q8CQ60</accession>
<evidence type="ECO:0000256" key="1">
    <source>
        <dbReference type="ARBA" id="ARBA00023015"/>
    </source>
</evidence>
<dbReference type="RefSeq" id="WP_075126588.1">
    <property type="nucleotide sequence ID" value="NZ_MSIE01000029.1"/>
</dbReference>
<dbReference type="PANTHER" id="PTHR44688">
    <property type="entry name" value="DNA-BINDING TRANSCRIPTIONAL ACTIVATOR DEVR_DOSR"/>
    <property type="match status" value="1"/>
</dbReference>
<dbReference type="InterPro" id="IPR000792">
    <property type="entry name" value="Tscrpt_reg_LuxR_C"/>
</dbReference>
<dbReference type="InterPro" id="IPR036388">
    <property type="entry name" value="WH-like_DNA-bd_sf"/>
</dbReference>
<dbReference type="Pfam" id="PF00196">
    <property type="entry name" value="GerE"/>
    <property type="match status" value="1"/>
</dbReference>
<dbReference type="EMBL" id="MSIE01000029">
    <property type="protein sequence ID" value="OLF16469.1"/>
    <property type="molecule type" value="Genomic_DNA"/>
</dbReference>
<protein>
    <recommendedName>
        <fullName evidence="4">HTH luxR-type domain-containing protein</fullName>
    </recommendedName>
</protein>
<proteinExistence type="predicted"/>
<dbReference type="SUPFAM" id="SSF46894">
    <property type="entry name" value="C-terminal effector domain of the bipartite response regulators"/>
    <property type="match status" value="1"/>
</dbReference>
<dbReference type="PANTHER" id="PTHR44688:SF16">
    <property type="entry name" value="DNA-BINDING TRANSCRIPTIONAL ACTIVATOR DEVR_DOSR"/>
    <property type="match status" value="1"/>
</dbReference>
<evidence type="ECO:0000313" key="5">
    <source>
        <dbReference type="EMBL" id="OLF16469.1"/>
    </source>
</evidence>
<keyword evidence="6" id="KW-1185">Reference proteome</keyword>
<dbReference type="GO" id="GO:0003677">
    <property type="term" value="F:DNA binding"/>
    <property type="evidence" value="ECO:0007669"/>
    <property type="project" value="UniProtKB-KW"/>
</dbReference>
<feature type="domain" description="HTH luxR-type" evidence="4">
    <location>
        <begin position="247"/>
        <end position="312"/>
    </location>
</feature>
<organism evidence="5 6">
    <name type="scientific">Actinophytocola xanthii</name>
    <dbReference type="NCBI Taxonomy" id="1912961"/>
    <lineage>
        <taxon>Bacteria</taxon>
        <taxon>Bacillati</taxon>
        <taxon>Actinomycetota</taxon>
        <taxon>Actinomycetes</taxon>
        <taxon>Pseudonocardiales</taxon>
        <taxon>Pseudonocardiaceae</taxon>
    </lineage>
</organism>
<evidence type="ECO:0000256" key="3">
    <source>
        <dbReference type="ARBA" id="ARBA00023163"/>
    </source>
</evidence>
<dbReference type="AlphaFoldDB" id="A0A1Q8CQ60"/>
<keyword evidence="2" id="KW-0238">DNA-binding</keyword>
<dbReference type="GO" id="GO:0006355">
    <property type="term" value="P:regulation of DNA-templated transcription"/>
    <property type="evidence" value="ECO:0007669"/>
    <property type="project" value="InterPro"/>
</dbReference>
<keyword evidence="3" id="KW-0804">Transcription</keyword>
<evidence type="ECO:0000313" key="6">
    <source>
        <dbReference type="Proteomes" id="UP000185596"/>
    </source>
</evidence>
<dbReference type="Gene3D" id="1.10.10.10">
    <property type="entry name" value="Winged helix-like DNA-binding domain superfamily/Winged helix DNA-binding domain"/>
    <property type="match status" value="1"/>
</dbReference>
<evidence type="ECO:0000259" key="4">
    <source>
        <dbReference type="PROSITE" id="PS50043"/>
    </source>
</evidence>
<sequence length="317" mass="35599">MVQILRDGDRRIRSLPPGDHHLRYDYLRATMAKIAQVDAFYVGFYRDDENIAYPYAFDLEEYDTPSVATYGPNGLGAWLLKHKKTYTYSMDQGRLLNAGHRFGDTTRSCRDVVTVPLIEESTGVAAVLGMASMQSYTPDVYDEHAVLAFEWLCRTIVALIRREHEDAQNQRNLDFLPAEGEGVGPTFADVVVDFTDRLGAVRSALARVRETALAGGDVIGGIEEVDQLCMRVQQETFAVLTRPSVDAMEPLALLTTREREIADLIGARMSNQQIAETLTISLPTVKSHVYNIMRKFEVRQRSEIAAKLRPFGYSDLV</sequence>
<comment type="caution">
    <text evidence="5">The sequence shown here is derived from an EMBL/GenBank/DDBJ whole genome shotgun (WGS) entry which is preliminary data.</text>
</comment>
<evidence type="ECO:0000256" key="2">
    <source>
        <dbReference type="ARBA" id="ARBA00023125"/>
    </source>
</evidence>
<reference evidence="5 6" key="1">
    <citation type="submission" date="2016-12" db="EMBL/GenBank/DDBJ databases">
        <title>The draft genome sequence of Actinophytocola sp. 11-183.</title>
        <authorList>
            <person name="Wang W."/>
            <person name="Yuan L."/>
        </authorList>
    </citation>
    <scope>NUCLEOTIDE SEQUENCE [LARGE SCALE GENOMIC DNA]</scope>
    <source>
        <strain evidence="5 6">11-183</strain>
    </source>
</reference>
<gene>
    <name evidence="5" type="ORF">BU204_16625</name>
</gene>
<dbReference type="STRING" id="1912961.BU204_16625"/>